<comment type="caution">
    <text evidence="3">The sequence shown here is derived from an EMBL/GenBank/DDBJ whole genome shotgun (WGS) entry which is preliminary data.</text>
</comment>
<dbReference type="AlphaFoldDB" id="A0AAW1HIB8"/>
<name>A0AAW1HIB8_SAPOF</name>
<sequence>MATSSKLSPYKKSYFLLIILLTLIIINICVTTRHGRMLVVEDETTNSIYLKHLRRKHGINDRGLVFNSLPKGRHDRSSGPSKRHNAAEDSTHN</sequence>
<evidence type="ECO:0000256" key="1">
    <source>
        <dbReference type="SAM" id="MobiDB-lite"/>
    </source>
</evidence>
<dbReference type="Proteomes" id="UP001443914">
    <property type="component" value="Unassembled WGS sequence"/>
</dbReference>
<keyword evidence="2" id="KW-1133">Transmembrane helix</keyword>
<keyword evidence="4" id="KW-1185">Reference proteome</keyword>
<proteinExistence type="predicted"/>
<dbReference type="EMBL" id="JBDFQZ010000011">
    <property type="protein sequence ID" value="KAK9676133.1"/>
    <property type="molecule type" value="Genomic_DNA"/>
</dbReference>
<organism evidence="3 4">
    <name type="scientific">Saponaria officinalis</name>
    <name type="common">Common soapwort</name>
    <name type="synonym">Lychnis saponaria</name>
    <dbReference type="NCBI Taxonomy" id="3572"/>
    <lineage>
        <taxon>Eukaryota</taxon>
        <taxon>Viridiplantae</taxon>
        <taxon>Streptophyta</taxon>
        <taxon>Embryophyta</taxon>
        <taxon>Tracheophyta</taxon>
        <taxon>Spermatophyta</taxon>
        <taxon>Magnoliopsida</taxon>
        <taxon>eudicotyledons</taxon>
        <taxon>Gunneridae</taxon>
        <taxon>Pentapetalae</taxon>
        <taxon>Caryophyllales</taxon>
        <taxon>Caryophyllaceae</taxon>
        <taxon>Caryophylleae</taxon>
        <taxon>Saponaria</taxon>
    </lineage>
</organism>
<evidence type="ECO:0000256" key="2">
    <source>
        <dbReference type="SAM" id="Phobius"/>
    </source>
</evidence>
<protein>
    <submittedName>
        <fullName evidence="3">Uncharacterized protein</fullName>
    </submittedName>
</protein>
<evidence type="ECO:0000313" key="3">
    <source>
        <dbReference type="EMBL" id="KAK9676133.1"/>
    </source>
</evidence>
<keyword evidence="2" id="KW-0472">Membrane</keyword>
<feature type="region of interest" description="Disordered" evidence="1">
    <location>
        <begin position="68"/>
        <end position="93"/>
    </location>
</feature>
<keyword evidence="2" id="KW-0812">Transmembrane</keyword>
<reference evidence="3" key="1">
    <citation type="submission" date="2024-03" db="EMBL/GenBank/DDBJ databases">
        <title>WGS assembly of Saponaria officinalis var. Norfolk2.</title>
        <authorList>
            <person name="Jenkins J."/>
            <person name="Shu S."/>
            <person name="Grimwood J."/>
            <person name="Barry K."/>
            <person name="Goodstein D."/>
            <person name="Schmutz J."/>
            <person name="Leebens-Mack J."/>
            <person name="Osbourn A."/>
        </authorList>
    </citation>
    <scope>NUCLEOTIDE SEQUENCE [LARGE SCALE GENOMIC DNA]</scope>
    <source>
        <strain evidence="3">JIC</strain>
    </source>
</reference>
<gene>
    <name evidence="3" type="ORF">RND81_11G056700</name>
</gene>
<feature type="transmembrane region" description="Helical" evidence="2">
    <location>
        <begin position="12"/>
        <end position="30"/>
    </location>
</feature>
<accession>A0AAW1HIB8</accession>
<evidence type="ECO:0000313" key="4">
    <source>
        <dbReference type="Proteomes" id="UP001443914"/>
    </source>
</evidence>